<dbReference type="CDD" id="cd02440">
    <property type="entry name" value="AdoMet_MTases"/>
    <property type="match status" value="1"/>
</dbReference>
<dbReference type="InterPro" id="IPR029063">
    <property type="entry name" value="SAM-dependent_MTases_sf"/>
</dbReference>
<dbReference type="Gene3D" id="3.40.50.150">
    <property type="entry name" value="Vaccinia Virus protein VP39"/>
    <property type="match status" value="1"/>
</dbReference>
<dbReference type="EMBL" id="KZ992538">
    <property type="protein sequence ID" value="RKP09146.1"/>
    <property type="molecule type" value="Genomic_DNA"/>
</dbReference>
<protein>
    <submittedName>
        <fullName evidence="3">S-adenosyl-L-methionine-dependent methyltransferase</fullName>
    </submittedName>
</protein>
<evidence type="ECO:0000256" key="1">
    <source>
        <dbReference type="SAM" id="MobiDB-lite"/>
    </source>
</evidence>
<proteinExistence type="predicted"/>
<dbReference type="GO" id="GO:0008168">
    <property type="term" value="F:methyltransferase activity"/>
    <property type="evidence" value="ECO:0007669"/>
    <property type="project" value="UniProtKB-KW"/>
</dbReference>
<dbReference type="PANTHER" id="PTHR43591">
    <property type="entry name" value="METHYLTRANSFERASE"/>
    <property type="match status" value="1"/>
</dbReference>
<accession>A0A4P9XSP2</accession>
<keyword evidence="4" id="KW-1185">Reference proteome</keyword>
<reference evidence="4" key="1">
    <citation type="journal article" date="2018" name="Nat. Microbiol.">
        <title>Leveraging single-cell genomics to expand the fungal tree of life.</title>
        <authorList>
            <person name="Ahrendt S.R."/>
            <person name="Quandt C.A."/>
            <person name="Ciobanu D."/>
            <person name="Clum A."/>
            <person name="Salamov A."/>
            <person name="Andreopoulos B."/>
            <person name="Cheng J.F."/>
            <person name="Woyke T."/>
            <person name="Pelin A."/>
            <person name="Henrissat B."/>
            <person name="Reynolds N.K."/>
            <person name="Benny G.L."/>
            <person name="Smith M.E."/>
            <person name="James T.Y."/>
            <person name="Grigoriev I.V."/>
        </authorList>
    </citation>
    <scope>NUCLEOTIDE SEQUENCE [LARGE SCALE GENOMIC DNA]</scope>
    <source>
        <strain evidence="4">RSA 1356</strain>
    </source>
</reference>
<name>A0A4P9XSP2_9FUNG</name>
<evidence type="ECO:0000313" key="4">
    <source>
        <dbReference type="Proteomes" id="UP000271241"/>
    </source>
</evidence>
<feature type="domain" description="Methyltransferase" evidence="2">
    <location>
        <begin position="89"/>
        <end position="180"/>
    </location>
</feature>
<dbReference type="Proteomes" id="UP000271241">
    <property type="component" value="Unassembled WGS sequence"/>
</dbReference>
<gene>
    <name evidence="3" type="ORF">THASP1DRAFT_14645</name>
</gene>
<sequence length="311" mass="34490">MGARATKHFLSDRSASSGGAGAGGSGNDSSETVAKFTYAEGRRFHGTEDVPYFLPNDDEEADRLHAQHFMLRAVVGGNYITPLNNPRRVIDVGTGPGTWIMDMAVEFPECDVLGVDITPMSESTVMPKNCRFGIMDVSKGLAFEDNAFDMVHDRFMSPAIKADYWAAHVVEMARVCKPGGVLELWETDAMLRNPGPNATVINDWFRRISSLGGIHMEKIWDLPEMLRAAGLVVESEERYEVPMGESMGPLGKIGWHDVSTVIRGVQPKLVAAFKLTEEEINERIVALKPEVNERRCYWQMKVFVARKPLAA</sequence>
<keyword evidence="3" id="KW-0808">Transferase</keyword>
<dbReference type="OrthoDB" id="2013972at2759"/>
<organism evidence="3 4">
    <name type="scientific">Thamnocephalis sphaerospora</name>
    <dbReference type="NCBI Taxonomy" id="78915"/>
    <lineage>
        <taxon>Eukaryota</taxon>
        <taxon>Fungi</taxon>
        <taxon>Fungi incertae sedis</taxon>
        <taxon>Zoopagomycota</taxon>
        <taxon>Zoopagomycotina</taxon>
        <taxon>Zoopagomycetes</taxon>
        <taxon>Zoopagales</taxon>
        <taxon>Sigmoideomycetaceae</taxon>
        <taxon>Thamnocephalis</taxon>
    </lineage>
</organism>
<dbReference type="GO" id="GO:0032259">
    <property type="term" value="P:methylation"/>
    <property type="evidence" value="ECO:0007669"/>
    <property type="project" value="UniProtKB-KW"/>
</dbReference>
<evidence type="ECO:0000259" key="2">
    <source>
        <dbReference type="Pfam" id="PF13649"/>
    </source>
</evidence>
<dbReference type="Pfam" id="PF13649">
    <property type="entry name" value="Methyltransf_25"/>
    <property type="match status" value="1"/>
</dbReference>
<feature type="region of interest" description="Disordered" evidence="1">
    <location>
        <begin position="1"/>
        <end position="30"/>
    </location>
</feature>
<keyword evidence="3" id="KW-0489">Methyltransferase</keyword>
<dbReference type="InterPro" id="IPR041698">
    <property type="entry name" value="Methyltransf_25"/>
</dbReference>
<dbReference type="AlphaFoldDB" id="A0A4P9XSP2"/>
<dbReference type="SUPFAM" id="SSF53335">
    <property type="entry name" value="S-adenosyl-L-methionine-dependent methyltransferases"/>
    <property type="match status" value="1"/>
</dbReference>
<evidence type="ECO:0000313" key="3">
    <source>
        <dbReference type="EMBL" id="RKP09146.1"/>
    </source>
</evidence>
<dbReference type="PANTHER" id="PTHR43591:SF24">
    <property type="entry name" value="2-METHOXY-6-POLYPRENYL-1,4-BENZOQUINOL METHYLASE, MITOCHONDRIAL"/>
    <property type="match status" value="1"/>
</dbReference>
<dbReference type="STRING" id="78915.A0A4P9XSP2"/>